<name>A0A5B6Z3L2_DAVIN</name>
<dbReference type="Pfam" id="PF12796">
    <property type="entry name" value="Ank_2"/>
    <property type="match status" value="3"/>
</dbReference>
<organism evidence="4">
    <name type="scientific">Davidia involucrata</name>
    <name type="common">Dove tree</name>
    <dbReference type="NCBI Taxonomy" id="16924"/>
    <lineage>
        <taxon>Eukaryota</taxon>
        <taxon>Viridiplantae</taxon>
        <taxon>Streptophyta</taxon>
        <taxon>Embryophyta</taxon>
        <taxon>Tracheophyta</taxon>
        <taxon>Spermatophyta</taxon>
        <taxon>Magnoliopsida</taxon>
        <taxon>eudicotyledons</taxon>
        <taxon>Gunneridae</taxon>
        <taxon>Pentapetalae</taxon>
        <taxon>asterids</taxon>
        <taxon>Cornales</taxon>
        <taxon>Nyssaceae</taxon>
        <taxon>Davidia</taxon>
    </lineage>
</organism>
<dbReference type="PROSITE" id="PS50297">
    <property type="entry name" value="ANK_REP_REGION"/>
    <property type="match status" value="3"/>
</dbReference>
<keyword evidence="1" id="KW-0677">Repeat</keyword>
<sequence>MDPILYRAAMNCDIDVLEQNKDQVDVQVTPNNNTVLHVAAQFHNNSACIIAKQPSLLGRVNSRGETPLLIAAGRELGKYNNSTCVHVKEILAVQPSLLCRVNSKGETPLHIAAREGHTDVAQSLIEYAKAAQGREEELESVVVMAKEMLRMRNKDGDTALHEAVRNNHLDVVKLLTQEDPEFSHPTNNAEESPLYLAVERRYCDFMSQILRTCTSPNLDYSGPDGRTALHAAAIKSCQGCRKILYDWRPPLTKEADKNGWTPLHYAALSGNVLSVRQLLDLDKSVAYLIAEEDERKCTALHIATNQGHVDVMKELLTHCPDCWEMINGTGQNILHIAVESEEKKAIKFILGNSWHIGLINQKDASGNTPLHLFATSNNDYMPELVDHTRVDKNAFNKENLTPLDVAVYSDTYTTRGVRMLTLTSI</sequence>
<dbReference type="InterPro" id="IPR002110">
    <property type="entry name" value="Ankyrin_rpt"/>
</dbReference>
<accession>A0A5B6Z3L2</accession>
<dbReference type="SUPFAM" id="SSF48403">
    <property type="entry name" value="Ankyrin repeat"/>
    <property type="match status" value="1"/>
</dbReference>
<feature type="repeat" description="ANK" evidence="3">
    <location>
        <begin position="258"/>
        <end position="280"/>
    </location>
</feature>
<evidence type="ECO:0000256" key="3">
    <source>
        <dbReference type="PROSITE-ProRule" id="PRU00023"/>
    </source>
</evidence>
<evidence type="ECO:0000313" key="4">
    <source>
        <dbReference type="EMBL" id="MPA38750.1"/>
    </source>
</evidence>
<dbReference type="Gene3D" id="1.25.40.20">
    <property type="entry name" value="Ankyrin repeat-containing domain"/>
    <property type="match status" value="3"/>
</dbReference>
<feature type="repeat" description="ANK" evidence="3">
    <location>
        <begin position="155"/>
        <end position="187"/>
    </location>
</feature>
<dbReference type="SMART" id="SM00248">
    <property type="entry name" value="ANK"/>
    <property type="match status" value="8"/>
</dbReference>
<dbReference type="GO" id="GO:0005886">
    <property type="term" value="C:plasma membrane"/>
    <property type="evidence" value="ECO:0007669"/>
    <property type="project" value="TreeGrafter"/>
</dbReference>
<dbReference type="PANTHER" id="PTHR24186">
    <property type="entry name" value="PROTEIN PHOSPHATASE 1 REGULATORY SUBUNIT"/>
    <property type="match status" value="1"/>
</dbReference>
<gene>
    <name evidence="4" type="ORF">Din_008191</name>
</gene>
<reference evidence="4" key="1">
    <citation type="submission" date="2019-08" db="EMBL/GenBank/DDBJ databases">
        <title>Reference gene set and small RNA set construction with multiple tissues from Davidia involucrata Baill.</title>
        <authorList>
            <person name="Yang H."/>
            <person name="Zhou C."/>
            <person name="Li G."/>
            <person name="Wang J."/>
            <person name="Gao P."/>
            <person name="Wang M."/>
            <person name="Wang R."/>
            <person name="Zhao Y."/>
        </authorList>
    </citation>
    <scope>NUCLEOTIDE SEQUENCE</scope>
    <source>
        <tissue evidence="4">Mixed with DoveR01_LX</tissue>
    </source>
</reference>
<dbReference type="AlphaFoldDB" id="A0A5B6Z3L2"/>
<dbReference type="InterPro" id="IPR036770">
    <property type="entry name" value="Ankyrin_rpt-contain_sf"/>
</dbReference>
<dbReference type="PANTHER" id="PTHR24186:SF50">
    <property type="entry name" value="ANKYRIN REPEAT-CONTAINING PROTEIN ITN1-LIKE ISOFORM X1"/>
    <property type="match status" value="1"/>
</dbReference>
<proteinExistence type="predicted"/>
<dbReference type="PROSITE" id="PS50088">
    <property type="entry name" value="ANK_REPEAT"/>
    <property type="match status" value="3"/>
</dbReference>
<dbReference type="EMBL" id="GHES01008191">
    <property type="protein sequence ID" value="MPA38750.1"/>
    <property type="molecule type" value="Transcribed_RNA"/>
</dbReference>
<protein>
    <submittedName>
        <fullName evidence="4">Uncharacterized protein</fullName>
    </submittedName>
</protein>
<feature type="repeat" description="ANK" evidence="3">
    <location>
        <begin position="104"/>
        <end position="136"/>
    </location>
</feature>
<evidence type="ECO:0000256" key="2">
    <source>
        <dbReference type="ARBA" id="ARBA00023043"/>
    </source>
</evidence>
<keyword evidence="2 3" id="KW-0040">ANK repeat</keyword>
<evidence type="ECO:0000256" key="1">
    <source>
        <dbReference type="ARBA" id="ARBA00022737"/>
    </source>
</evidence>